<feature type="compositionally biased region" description="Polar residues" evidence="3">
    <location>
        <begin position="62"/>
        <end position="77"/>
    </location>
</feature>
<feature type="region of interest" description="Disordered" evidence="3">
    <location>
        <begin position="892"/>
        <end position="928"/>
    </location>
</feature>
<dbReference type="GO" id="GO:0000339">
    <property type="term" value="F:RNA cap binding"/>
    <property type="evidence" value="ECO:0007669"/>
    <property type="project" value="InterPro"/>
</dbReference>
<accession>A0A7R9PMZ2</accession>
<evidence type="ECO:0000256" key="1">
    <source>
        <dbReference type="ARBA" id="ARBA00022884"/>
    </source>
</evidence>
<protein>
    <recommendedName>
        <fullName evidence="4">HTH La-type RNA-binding domain-containing protein</fullName>
    </recommendedName>
</protein>
<dbReference type="InterPro" id="IPR006630">
    <property type="entry name" value="La_HTH"/>
</dbReference>
<feature type="region of interest" description="Disordered" evidence="3">
    <location>
        <begin position="1111"/>
        <end position="1130"/>
    </location>
</feature>
<feature type="region of interest" description="Disordered" evidence="3">
    <location>
        <begin position="62"/>
        <end position="277"/>
    </location>
</feature>
<evidence type="ECO:0000259" key="4">
    <source>
        <dbReference type="PROSITE" id="PS50961"/>
    </source>
</evidence>
<dbReference type="Pfam" id="PF05383">
    <property type="entry name" value="La"/>
    <property type="match status" value="1"/>
</dbReference>
<dbReference type="PANTHER" id="PTHR22792:SF132">
    <property type="entry name" value="LA-RELATED PROTEIN 1"/>
    <property type="match status" value="1"/>
</dbReference>
<proteinExistence type="predicted"/>
<feature type="compositionally biased region" description="Polar residues" evidence="3">
    <location>
        <begin position="564"/>
        <end position="578"/>
    </location>
</feature>
<dbReference type="GO" id="GO:0045727">
    <property type="term" value="P:positive regulation of translation"/>
    <property type="evidence" value="ECO:0007669"/>
    <property type="project" value="TreeGrafter"/>
</dbReference>
<keyword evidence="1 2" id="KW-0694">RNA-binding</keyword>
<feature type="compositionally biased region" description="Polar residues" evidence="3">
    <location>
        <begin position="621"/>
        <end position="634"/>
    </location>
</feature>
<dbReference type="InterPro" id="IPR045180">
    <property type="entry name" value="La_dom_prot"/>
</dbReference>
<feature type="compositionally biased region" description="Gly residues" evidence="3">
    <location>
        <begin position="249"/>
        <end position="260"/>
    </location>
</feature>
<feature type="compositionally biased region" description="Basic and acidic residues" evidence="3">
    <location>
        <begin position="193"/>
        <end position="228"/>
    </location>
</feature>
<name>A0A7R9PMZ2_TIMGE</name>
<dbReference type="GO" id="GO:0010494">
    <property type="term" value="C:cytoplasmic stress granule"/>
    <property type="evidence" value="ECO:0007669"/>
    <property type="project" value="TreeGrafter"/>
</dbReference>
<organism evidence="5">
    <name type="scientific">Timema genevievae</name>
    <name type="common">Walking stick</name>
    <dbReference type="NCBI Taxonomy" id="629358"/>
    <lineage>
        <taxon>Eukaryota</taxon>
        <taxon>Metazoa</taxon>
        <taxon>Ecdysozoa</taxon>
        <taxon>Arthropoda</taxon>
        <taxon>Hexapoda</taxon>
        <taxon>Insecta</taxon>
        <taxon>Pterygota</taxon>
        <taxon>Neoptera</taxon>
        <taxon>Polyneoptera</taxon>
        <taxon>Phasmatodea</taxon>
        <taxon>Timematodea</taxon>
        <taxon>Timematoidea</taxon>
        <taxon>Timematidae</taxon>
        <taxon>Timema</taxon>
    </lineage>
</organism>
<dbReference type="SUPFAM" id="SSF46785">
    <property type="entry name" value="Winged helix' DNA-binding domain"/>
    <property type="match status" value="1"/>
</dbReference>
<evidence type="ECO:0000313" key="5">
    <source>
        <dbReference type="EMBL" id="CAD7598345.1"/>
    </source>
</evidence>
<evidence type="ECO:0000256" key="3">
    <source>
        <dbReference type="SAM" id="MobiDB-lite"/>
    </source>
</evidence>
<dbReference type="GO" id="GO:0005829">
    <property type="term" value="C:cytosol"/>
    <property type="evidence" value="ECO:0007669"/>
    <property type="project" value="TreeGrafter"/>
</dbReference>
<dbReference type="GO" id="GO:0048255">
    <property type="term" value="P:mRNA stabilization"/>
    <property type="evidence" value="ECO:0007669"/>
    <property type="project" value="InterPro"/>
</dbReference>
<feature type="compositionally biased region" description="Polar residues" evidence="3">
    <location>
        <begin position="914"/>
        <end position="928"/>
    </location>
</feature>
<dbReference type="AlphaFoldDB" id="A0A7R9PMZ2"/>
<dbReference type="PANTHER" id="PTHR22792">
    <property type="entry name" value="LUPUS LA PROTEIN-RELATED"/>
    <property type="match status" value="1"/>
</dbReference>
<feature type="domain" description="HTH La-type RNA-binding" evidence="4">
    <location>
        <begin position="312"/>
        <end position="401"/>
    </location>
</feature>
<feature type="region of interest" description="Disordered" evidence="3">
    <location>
        <begin position="1135"/>
        <end position="1224"/>
    </location>
</feature>
<evidence type="ECO:0000256" key="2">
    <source>
        <dbReference type="PROSITE-ProRule" id="PRU00332"/>
    </source>
</evidence>
<gene>
    <name evidence="5" type="ORF">TGEB3V08_LOCUS7034</name>
</gene>
<sequence>MSQVSDTETRRAVSETTGMEGAVQTIMYETPTRVWTQKSWAIPELFAAATGHRYRQSRSGVFQDTTPLKNGTSQVQPTIVRATRDPRRFNQKASDFSDIDDWPTLGGAERRSQSVPALKQNGHLTKGTDKHDGASSSSSSSGGEKCDPQDDCTSSEENRGQQGVDFNDRRKKNLKQKWVPLDIDLAKGRGKRDRSPKFNKERNEQGGEFSNRDENETNWRGLENDKGGPPHYYRNSRGGTAPRHRGRGGGRGGGRPIGRGGYRKSSSSHADSDYPDYPTEYSQVNKFNGSDTPTFMLPFMGTFYYDNSTYIRMDQPKLKETIRKQIEYYFSEENLNRDFFLRRKMDVGGYLPISLIASFNRVKGLSTDLHLIYESIKESDMLEVDETRLICDTKLFSLVKECVTKPSSGIVSVTNTRNQPRYQECKNTLVINVDTRSLAKTCLKTDKNLTKQQIQVRTKDNPTKWPIIEPTGPMPGPPIPGLVVASMLTHPVPAGFPIPLPLSFPHPFVPVVHPVEMLGTEMVEAEGAQPLGENLNPDVPEFVPVTVRLREENSAEPEDNEENSTITEGGVSENQENQPKPFLEPSTEVEIVQTKSVFEEIKPSPGNSDVPKRTSPEVSEEISSNAGPPQSIGTTEDDIWQEVKRRVKPPPKDKAEEKRGRDHYEEREELDFQFDEELDVPVPSGRHNTFTDWSDEDSDYELSDHEINKILIVTQTSQSSRYPKHEGYDRTGDWTTRVKITQDLEHTINDGLNYYEDDLWSKQDWNQLSGSYKTVNIISQETFEKIAPKLPRKLNPEVPPPPPASITHTLSADDEVFEEIEQIEHVPDVDEQSELGSRTRKEHRRAPRFFAVVKDQPPPDMRTSRKRKTRHSSNPPVENHVGWIMDVREHRPRTSSVGSSTGTSPNEGYLSAGSYGSTPQSLPSFQHPSHSLLKENNFTQEVYHKYYSRCLKERKRLGVGQSQEMNTLFRFWSFFLRENFNRKMYQEFKTLAVEDAKEGYRYGLECLFRFFSYGLEKKFRPEVYENFQEETIADYKSGQLYGLEKFWAFLKYYKHSNNLQVDPKLKEYLSKFKSVEDFRVVQPGDENELREGFGGHMTRLHMIKRRNRSVSESYSMDVRQRPNSQQLQKRVRRFSGGSGIGTQKRADLPGFVGSGHIRTHSFGSERQRTYSASESHNRGKSHYKEVKADGSHSKARVNFDLRNNKDSASEPSHATSTNKISESKTDECGGTLTLCSHCCTHVLLVTAEGNESLSEWNYA</sequence>
<dbReference type="Gene3D" id="1.10.10.10">
    <property type="entry name" value="Winged helix-like DNA-binding domain superfamily/Winged helix DNA-binding domain"/>
    <property type="match status" value="1"/>
</dbReference>
<dbReference type="Pfam" id="PF21071">
    <property type="entry name" value="LARP1_HEAT"/>
    <property type="match status" value="1"/>
</dbReference>
<dbReference type="PROSITE" id="PS50961">
    <property type="entry name" value="HTH_LA"/>
    <property type="match status" value="1"/>
</dbReference>
<dbReference type="InterPro" id="IPR006607">
    <property type="entry name" value="DM15"/>
</dbReference>
<feature type="compositionally biased region" description="Polar residues" evidence="3">
    <location>
        <begin position="1209"/>
        <end position="1220"/>
    </location>
</feature>
<dbReference type="InterPro" id="IPR036390">
    <property type="entry name" value="WH_DNA-bd_sf"/>
</dbReference>
<feature type="region of interest" description="Disordered" evidence="3">
    <location>
        <begin position="551"/>
        <end position="664"/>
    </location>
</feature>
<dbReference type="SMART" id="SM00715">
    <property type="entry name" value="LA"/>
    <property type="match status" value="1"/>
</dbReference>
<dbReference type="SMART" id="SM00684">
    <property type="entry name" value="DM15"/>
    <property type="match status" value="3"/>
</dbReference>
<feature type="compositionally biased region" description="Basic and acidic residues" evidence="3">
    <location>
        <begin position="1182"/>
        <end position="1208"/>
    </location>
</feature>
<feature type="region of interest" description="Disordered" evidence="3">
    <location>
        <begin position="854"/>
        <end position="879"/>
    </location>
</feature>
<feature type="compositionally biased region" description="Basic and acidic residues" evidence="3">
    <location>
        <begin position="650"/>
        <end position="664"/>
    </location>
</feature>
<feature type="compositionally biased region" description="Low complexity" evidence="3">
    <location>
        <begin position="894"/>
        <end position="904"/>
    </location>
</feature>
<reference evidence="5" key="1">
    <citation type="submission" date="2020-11" db="EMBL/GenBank/DDBJ databases">
        <authorList>
            <person name="Tran Van P."/>
        </authorList>
    </citation>
    <scope>NUCLEOTIDE SEQUENCE</scope>
</reference>
<dbReference type="EMBL" id="OE842027">
    <property type="protein sequence ID" value="CAD7598345.1"/>
    <property type="molecule type" value="Genomic_DNA"/>
</dbReference>
<dbReference type="InterPro" id="IPR036388">
    <property type="entry name" value="WH-like_DNA-bd_sf"/>
</dbReference>